<dbReference type="PANTHER" id="PTHR45527:SF3">
    <property type="entry name" value="SIDEROPHORE SYNTHETASE (EUROFUNG)"/>
    <property type="match status" value="1"/>
</dbReference>
<dbReference type="GO" id="GO:0043041">
    <property type="term" value="P:amino acid activation for nonribosomal peptide biosynthetic process"/>
    <property type="evidence" value="ECO:0007669"/>
    <property type="project" value="TreeGrafter"/>
</dbReference>
<dbReference type="Gene3D" id="3.30.559.30">
    <property type="entry name" value="Nonribosomal peptide synthetase, condensation domain"/>
    <property type="match status" value="1"/>
</dbReference>
<dbReference type="HOGENOM" id="CLU_000022_60_3_1"/>
<protein>
    <recommendedName>
        <fullName evidence="3">Condensation domain-containing protein</fullName>
    </recommendedName>
</protein>
<comment type="similarity">
    <text evidence="2">Belongs to the NRP synthetase family.</text>
</comment>
<reference evidence="4" key="1">
    <citation type="submission" date="2011-11" db="EMBL/GenBank/DDBJ databases">
        <title>The Genome Sequence of Fusarium oxysporum Cotton.</title>
        <authorList>
            <consortium name="The Broad Institute Genome Sequencing Platform"/>
            <person name="Ma L.-J."/>
            <person name="Gale L.R."/>
            <person name="Schwartz D.C."/>
            <person name="Zhou S."/>
            <person name="Corby-Kistler H."/>
            <person name="Young S.K."/>
            <person name="Zeng Q."/>
            <person name="Gargeya S."/>
            <person name="Fitzgerald M."/>
            <person name="Haas B."/>
            <person name="Abouelleil A."/>
            <person name="Alvarado L."/>
            <person name="Arachchi H.M."/>
            <person name="Berlin A."/>
            <person name="Brown A."/>
            <person name="Chapman S.B."/>
            <person name="Chen Z."/>
            <person name="Dunbar C."/>
            <person name="Freedman E."/>
            <person name="Gearin G."/>
            <person name="Goldberg J."/>
            <person name="Griggs A."/>
            <person name="Gujja S."/>
            <person name="Heiman D."/>
            <person name="Howarth C."/>
            <person name="Larson L."/>
            <person name="Lui A."/>
            <person name="MacDonald P.J.P."/>
            <person name="Montmayeur A."/>
            <person name="Murphy C."/>
            <person name="Neiman D."/>
            <person name="Pearson M."/>
            <person name="Priest M."/>
            <person name="Roberts A."/>
            <person name="Saif S."/>
            <person name="Shea T."/>
            <person name="Shenoy N."/>
            <person name="Sisk P."/>
            <person name="Stolte C."/>
            <person name="Sykes S."/>
            <person name="Wortman J."/>
            <person name="Nusbaum C."/>
            <person name="Birren B."/>
        </authorList>
    </citation>
    <scope>NUCLEOTIDE SEQUENCE [LARGE SCALE GENOMIC DNA]</scope>
    <source>
        <strain evidence="4">25433</strain>
    </source>
</reference>
<feature type="domain" description="Condensation" evidence="3">
    <location>
        <begin position="5"/>
        <end position="366"/>
    </location>
</feature>
<dbReference type="InterPro" id="IPR023213">
    <property type="entry name" value="CAT-like_dom_sf"/>
</dbReference>
<dbReference type="InterPro" id="IPR001242">
    <property type="entry name" value="Condensation_dom"/>
</dbReference>
<dbReference type="GO" id="GO:0044550">
    <property type="term" value="P:secondary metabolite biosynthetic process"/>
    <property type="evidence" value="ECO:0007669"/>
    <property type="project" value="TreeGrafter"/>
</dbReference>
<keyword evidence="1" id="KW-0436">Ligase</keyword>
<dbReference type="GO" id="GO:0031177">
    <property type="term" value="F:phosphopantetheine binding"/>
    <property type="evidence" value="ECO:0007669"/>
    <property type="project" value="TreeGrafter"/>
</dbReference>
<gene>
    <name evidence="4" type="ORF">FOTG_19043</name>
</gene>
<dbReference type="GO" id="GO:0016874">
    <property type="term" value="F:ligase activity"/>
    <property type="evidence" value="ECO:0007669"/>
    <property type="project" value="UniProtKB-KW"/>
</dbReference>
<sequence>MGSLLDVQCLETSCRVLLDHLPILRTRFVFVEGKLWQVIIRNPELSFSSIEVDTMLPEASQALCLRDTENSSPLDLATSFTLIRNHLHEHRLVLRLSHAQYDGICRPAILKTLFAIYEQEQFVPLPSFSSYVADAQRRQSASILYWCKLLRGSNVTRATPELDPKVLKDVPLRIVQSESAISMPRLPTSVTAASLVSCAWAMVLSDVSGEEDVVYGHVVAGRNSDLPGITEVVGPCLNIIPVRALIRPESTSSSLLRSIQEQHVSLAGSDSIGWHDIVRNCTNWPVTAGFGSVLQYQNMDERPRVRVSGTLTMIDWFKNPFSITPYLAVIARPQGCKLRVSITGTTHILTAEYADMLLDMLCKAITRLSTDLGI</sequence>
<reference evidence="4" key="2">
    <citation type="submission" date="2014-03" db="EMBL/GenBank/DDBJ databases">
        <title>The Genome Annotation of Fusarium oxysporum Cotton.</title>
        <authorList>
            <consortium name="The Broad Institute Genomics Platform"/>
            <person name="Ma L.-J."/>
            <person name="Corby-Kistler H."/>
            <person name="Broz K."/>
            <person name="Gale L.R."/>
            <person name="Jonkers W."/>
            <person name="O'Donnell K."/>
            <person name="Ploetz R."/>
            <person name="Steinberg C."/>
            <person name="Schwartz D.C."/>
            <person name="VanEtten H."/>
            <person name="Zhou S."/>
            <person name="Young S.K."/>
            <person name="Zeng Q."/>
            <person name="Gargeya S."/>
            <person name="Fitzgerald M."/>
            <person name="Abouelleil A."/>
            <person name="Alvarado L."/>
            <person name="Chapman S.B."/>
            <person name="Gainer-Dewar J."/>
            <person name="Goldberg J."/>
            <person name="Griggs A."/>
            <person name="Gujja S."/>
            <person name="Hansen M."/>
            <person name="Howarth C."/>
            <person name="Imamovic A."/>
            <person name="Ireland A."/>
            <person name="Larimer J."/>
            <person name="McCowan C."/>
            <person name="Murphy C."/>
            <person name="Pearson M."/>
            <person name="Poon T.W."/>
            <person name="Priest M."/>
            <person name="Roberts A."/>
            <person name="Saif S."/>
            <person name="Shea T."/>
            <person name="Sykes S."/>
            <person name="Wortman J."/>
            <person name="Nusbaum C."/>
            <person name="Birren B."/>
        </authorList>
    </citation>
    <scope>NUCLEOTIDE SEQUENCE</scope>
    <source>
        <strain evidence="4">25433</strain>
    </source>
</reference>
<dbReference type="GO" id="GO:0005737">
    <property type="term" value="C:cytoplasm"/>
    <property type="evidence" value="ECO:0007669"/>
    <property type="project" value="TreeGrafter"/>
</dbReference>
<dbReference type="AlphaFoldDB" id="X0KUI9"/>
<dbReference type="Gene3D" id="3.30.559.10">
    <property type="entry name" value="Chloramphenicol acetyltransferase-like domain"/>
    <property type="match status" value="1"/>
</dbReference>
<evidence type="ECO:0000259" key="3">
    <source>
        <dbReference type="Pfam" id="PF00668"/>
    </source>
</evidence>
<proteinExistence type="inferred from homology"/>
<dbReference type="PANTHER" id="PTHR45527">
    <property type="entry name" value="NONRIBOSOMAL PEPTIDE SYNTHETASE"/>
    <property type="match status" value="1"/>
</dbReference>
<dbReference type="Proteomes" id="UP000030701">
    <property type="component" value="Unassembled WGS sequence"/>
</dbReference>
<evidence type="ECO:0000256" key="1">
    <source>
        <dbReference type="ARBA" id="ARBA00022598"/>
    </source>
</evidence>
<dbReference type="EMBL" id="KK035538">
    <property type="protein sequence ID" value="EXM12457.1"/>
    <property type="molecule type" value="Genomic_DNA"/>
</dbReference>
<dbReference type="Pfam" id="PF00668">
    <property type="entry name" value="Condensation"/>
    <property type="match status" value="1"/>
</dbReference>
<organism evidence="4">
    <name type="scientific">Fusarium oxysporum f. sp. vasinfectum 25433</name>
    <dbReference type="NCBI Taxonomy" id="1089449"/>
    <lineage>
        <taxon>Eukaryota</taxon>
        <taxon>Fungi</taxon>
        <taxon>Dikarya</taxon>
        <taxon>Ascomycota</taxon>
        <taxon>Pezizomycotina</taxon>
        <taxon>Sordariomycetes</taxon>
        <taxon>Hypocreomycetidae</taxon>
        <taxon>Hypocreales</taxon>
        <taxon>Nectriaceae</taxon>
        <taxon>Fusarium</taxon>
        <taxon>Fusarium oxysporum species complex</taxon>
    </lineage>
</organism>
<evidence type="ECO:0000256" key="2">
    <source>
        <dbReference type="ARBA" id="ARBA00029454"/>
    </source>
</evidence>
<dbReference type="SUPFAM" id="SSF52777">
    <property type="entry name" value="CoA-dependent acyltransferases"/>
    <property type="match status" value="2"/>
</dbReference>
<accession>X0KUI9</accession>
<evidence type="ECO:0000313" key="4">
    <source>
        <dbReference type="EMBL" id="EXM12457.1"/>
    </source>
</evidence>
<name>X0KUI9_FUSOX</name>